<feature type="transmembrane region" description="Helical" evidence="11">
    <location>
        <begin position="36"/>
        <end position="55"/>
    </location>
</feature>
<evidence type="ECO:0000313" key="14">
    <source>
        <dbReference type="Proteomes" id="UP000326759"/>
    </source>
</evidence>
<evidence type="ECO:0000256" key="3">
    <source>
        <dbReference type="ARBA" id="ARBA00022475"/>
    </source>
</evidence>
<keyword evidence="14" id="KW-1185">Reference proteome</keyword>
<comment type="caution">
    <text evidence="13">The sequence shown here is derived from an EMBL/GenBank/DDBJ whole genome shotgun (WGS) entry which is preliminary data.</text>
</comment>
<name>A0A5N5TCQ5_9CRUS</name>
<feature type="transmembrane region" description="Helical" evidence="11">
    <location>
        <begin position="75"/>
        <end position="101"/>
    </location>
</feature>
<keyword evidence="10" id="KW-0807">Transducer</keyword>
<dbReference type="GO" id="GO:0005886">
    <property type="term" value="C:plasma membrane"/>
    <property type="evidence" value="ECO:0007669"/>
    <property type="project" value="UniProtKB-SubCell"/>
</dbReference>
<dbReference type="SUPFAM" id="SSF81321">
    <property type="entry name" value="Family A G protein-coupled receptor-like"/>
    <property type="match status" value="1"/>
</dbReference>
<evidence type="ECO:0000313" key="13">
    <source>
        <dbReference type="EMBL" id="KAB7502895.1"/>
    </source>
</evidence>
<evidence type="ECO:0000256" key="11">
    <source>
        <dbReference type="SAM" id="Phobius"/>
    </source>
</evidence>
<proteinExistence type="inferred from homology"/>
<dbReference type="InterPro" id="IPR000276">
    <property type="entry name" value="GPCR_Rhodpsn"/>
</dbReference>
<evidence type="ECO:0000256" key="5">
    <source>
        <dbReference type="ARBA" id="ARBA00022989"/>
    </source>
</evidence>
<reference evidence="13 14" key="1">
    <citation type="journal article" date="2019" name="PLoS Biol.">
        <title>Sex chromosomes control vertical transmission of feminizing Wolbachia symbionts in an isopod.</title>
        <authorList>
            <person name="Becking T."/>
            <person name="Chebbi M.A."/>
            <person name="Giraud I."/>
            <person name="Moumen B."/>
            <person name="Laverre T."/>
            <person name="Caubet Y."/>
            <person name="Peccoud J."/>
            <person name="Gilbert C."/>
            <person name="Cordaux R."/>
        </authorList>
    </citation>
    <scope>NUCLEOTIDE SEQUENCE [LARGE SCALE GENOMIC DNA]</scope>
    <source>
        <strain evidence="13">ANa2</strain>
        <tissue evidence="13">Whole body excluding digestive tract and cuticle</tissue>
    </source>
</reference>
<dbReference type="PANTHER" id="PTHR24248">
    <property type="entry name" value="ADRENERGIC RECEPTOR-RELATED G-PROTEIN COUPLED RECEPTOR"/>
    <property type="match status" value="1"/>
</dbReference>
<accession>A0A5N5TCQ5</accession>
<keyword evidence="4 11" id="KW-0812">Transmembrane</keyword>
<keyword evidence="5 11" id="KW-1133">Transmembrane helix</keyword>
<keyword evidence="9 13" id="KW-0675">Receptor</keyword>
<evidence type="ECO:0000259" key="12">
    <source>
        <dbReference type="PROSITE" id="PS50262"/>
    </source>
</evidence>
<gene>
    <name evidence="13" type="primary">5HTR</name>
    <name evidence="13" type="ORF">Anas_07885</name>
</gene>
<evidence type="ECO:0000256" key="4">
    <source>
        <dbReference type="ARBA" id="ARBA00022692"/>
    </source>
</evidence>
<evidence type="ECO:0000256" key="10">
    <source>
        <dbReference type="ARBA" id="ARBA00023224"/>
    </source>
</evidence>
<keyword evidence="6" id="KW-0297">G-protein coupled receptor</keyword>
<comment type="similarity">
    <text evidence="2">Belongs to the G-protein coupled receptor 1 family.</text>
</comment>
<evidence type="ECO:0000256" key="7">
    <source>
        <dbReference type="ARBA" id="ARBA00023136"/>
    </source>
</evidence>
<feature type="domain" description="G-protein coupled receptors family 1 profile" evidence="12">
    <location>
        <begin position="1"/>
        <end position="173"/>
    </location>
</feature>
<dbReference type="PROSITE" id="PS50262">
    <property type="entry name" value="G_PROTEIN_RECEP_F1_2"/>
    <property type="match status" value="1"/>
</dbReference>
<evidence type="ECO:0000256" key="9">
    <source>
        <dbReference type="ARBA" id="ARBA00023170"/>
    </source>
</evidence>
<evidence type="ECO:0000256" key="2">
    <source>
        <dbReference type="ARBA" id="ARBA00010663"/>
    </source>
</evidence>
<dbReference type="GO" id="GO:0004993">
    <property type="term" value="F:G protein-coupled serotonin receptor activity"/>
    <property type="evidence" value="ECO:0007669"/>
    <property type="project" value="UniProtKB-ARBA"/>
</dbReference>
<dbReference type="GO" id="GO:0071880">
    <property type="term" value="P:adenylate cyclase-activating adrenergic receptor signaling pathway"/>
    <property type="evidence" value="ECO:0007669"/>
    <property type="project" value="TreeGrafter"/>
</dbReference>
<sequence>MSQFVFNIYLLILRYWAVTNLDYIQQRSPKRVGTMIAVIWCVSTLISAAPLMGWKDNEWHGRVHENKICLVSQDLYYQVFATMTSFYLPLGVILILYWRIYQAARKRIRRKIGARAQNALCRGAVAISETTTFTRVSSANESPEKSSNGTINEVTSEQRNEEGLFASRWLLYH</sequence>
<dbReference type="Gene3D" id="1.20.1070.10">
    <property type="entry name" value="Rhodopsin 7-helix transmembrane proteins"/>
    <property type="match status" value="1"/>
</dbReference>
<keyword evidence="8" id="KW-1015">Disulfide bond</keyword>
<dbReference type="Pfam" id="PF00001">
    <property type="entry name" value="7tm_1"/>
    <property type="match status" value="1"/>
</dbReference>
<keyword evidence="3" id="KW-1003">Cell membrane</keyword>
<dbReference type="Proteomes" id="UP000326759">
    <property type="component" value="Unassembled WGS sequence"/>
</dbReference>
<dbReference type="EMBL" id="SEYY01006468">
    <property type="protein sequence ID" value="KAB7502895.1"/>
    <property type="molecule type" value="Genomic_DNA"/>
</dbReference>
<dbReference type="GO" id="GO:0043410">
    <property type="term" value="P:positive regulation of MAPK cascade"/>
    <property type="evidence" value="ECO:0007669"/>
    <property type="project" value="TreeGrafter"/>
</dbReference>
<dbReference type="InterPro" id="IPR017452">
    <property type="entry name" value="GPCR_Rhodpsn_7TM"/>
</dbReference>
<dbReference type="OrthoDB" id="10034726at2759"/>
<evidence type="ECO:0000256" key="6">
    <source>
        <dbReference type="ARBA" id="ARBA00023040"/>
    </source>
</evidence>
<comment type="subcellular location">
    <subcellularLocation>
        <location evidence="1">Cell membrane</location>
        <topology evidence="1">Multi-pass membrane protein</topology>
    </subcellularLocation>
</comment>
<organism evidence="13 14">
    <name type="scientific">Armadillidium nasatum</name>
    <dbReference type="NCBI Taxonomy" id="96803"/>
    <lineage>
        <taxon>Eukaryota</taxon>
        <taxon>Metazoa</taxon>
        <taxon>Ecdysozoa</taxon>
        <taxon>Arthropoda</taxon>
        <taxon>Crustacea</taxon>
        <taxon>Multicrustacea</taxon>
        <taxon>Malacostraca</taxon>
        <taxon>Eumalacostraca</taxon>
        <taxon>Peracarida</taxon>
        <taxon>Isopoda</taxon>
        <taxon>Oniscidea</taxon>
        <taxon>Crinocheta</taxon>
        <taxon>Armadillidiidae</taxon>
        <taxon>Armadillidium</taxon>
    </lineage>
</organism>
<evidence type="ECO:0000256" key="1">
    <source>
        <dbReference type="ARBA" id="ARBA00004651"/>
    </source>
</evidence>
<dbReference type="PANTHER" id="PTHR24248:SF199">
    <property type="entry name" value="IP13425P-RELATED"/>
    <property type="match status" value="1"/>
</dbReference>
<dbReference type="PRINTS" id="PR00237">
    <property type="entry name" value="GPCRRHODOPSN"/>
</dbReference>
<dbReference type="AlphaFoldDB" id="A0A5N5TCQ5"/>
<keyword evidence="7 11" id="KW-0472">Membrane</keyword>
<evidence type="ECO:0000256" key="8">
    <source>
        <dbReference type="ARBA" id="ARBA00023157"/>
    </source>
</evidence>
<protein>
    <submittedName>
        <fullName evidence="13">5-hydroxytryptamine receptor</fullName>
    </submittedName>
</protein>